<organism evidence="1 2">
    <name type="scientific">Stenotrophomonas maltophilia</name>
    <name type="common">Pseudomonas maltophilia</name>
    <name type="synonym">Xanthomonas maltophilia</name>
    <dbReference type="NCBI Taxonomy" id="40324"/>
    <lineage>
        <taxon>Bacteria</taxon>
        <taxon>Pseudomonadati</taxon>
        <taxon>Pseudomonadota</taxon>
        <taxon>Gammaproteobacteria</taxon>
        <taxon>Lysobacterales</taxon>
        <taxon>Lysobacteraceae</taxon>
        <taxon>Stenotrophomonas</taxon>
        <taxon>Stenotrophomonas maltophilia group</taxon>
    </lineage>
</organism>
<gene>
    <name evidence="1" type="ORF">QEG23_002098</name>
</gene>
<proteinExistence type="predicted"/>
<dbReference type="AlphaFoldDB" id="A0AAI9C1U4"/>
<comment type="caution">
    <text evidence="1">The sequence shown here is derived from an EMBL/GenBank/DDBJ whole genome shotgun (WGS) entry which is preliminary data.</text>
</comment>
<evidence type="ECO:0000313" key="2">
    <source>
        <dbReference type="Proteomes" id="UP001218208"/>
    </source>
</evidence>
<protein>
    <submittedName>
        <fullName evidence="1">Uncharacterized protein</fullName>
    </submittedName>
</protein>
<reference evidence="1" key="1">
    <citation type="submission" date="2022-07" db="EMBL/GenBank/DDBJ databases">
        <authorList>
            <consortium name="DAFM: The Division of Animal and Food Microbiology"/>
        </authorList>
    </citation>
    <scope>NUCLEOTIDE SEQUENCE</scope>
    <source>
        <strain evidence="1">19MO01SH01-2</strain>
    </source>
</reference>
<dbReference type="EMBL" id="ABLOJW010000009">
    <property type="protein sequence ID" value="EKT4092581.1"/>
    <property type="molecule type" value="Genomic_DNA"/>
</dbReference>
<dbReference type="Proteomes" id="UP001218208">
    <property type="component" value="Unassembled WGS sequence"/>
</dbReference>
<name>A0AAI9C1U4_STEMA</name>
<evidence type="ECO:0000313" key="1">
    <source>
        <dbReference type="EMBL" id="EKT4092581.1"/>
    </source>
</evidence>
<sequence>MTVAFLCVAIAFAAGMIGATPKRAAILGALVGGIAGAVRSLVERDFIYYGISWEEFPWEVLLPAAATAAMAFAVAKLKR</sequence>
<accession>A0AAI9C1U4</accession>